<reference evidence="2" key="1">
    <citation type="journal article" date="2021" name="bioRxiv">
        <title>Unraveling nitrogen, sulfur and carbon metabolic pathways and microbial community transcriptional responses to substrate deprivation and toxicity stresses in a bioreactor mimicking anoxic brackish coastal sediment conditions.</title>
        <authorList>
            <person name="Martins P.D."/>
            <person name="Echeveste M.J."/>
            <person name="Arshad A."/>
            <person name="Kurth J."/>
            <person name="Ouboter H."/>
            <person name="Jetten M.S.M."/>
            <person name="Welte C.U."/>
        </authorList>
    </citation>
    <scope>NUCLEOTIDE SEQUENCE</scope>
    <source>
        <strain evidence="2">MAG_39</strain>
    </source>
</reference>
<name>A0A953JB38_9BACT</name>
<proteinExistence type="predicted"/>
<keyword evidence="1" id="KW-1133">Transmembrane helix</keyword>
<sequence length="111" mass="11260">MKARKDIVKAGTKTGATLGGIVFLFFGLIPGFYFGSYGAMTVLKYLMGGPVEPTVGVRIFAAMGIVLGIASLAAVSIVVGSIAGTTIGFLAKAASEKAEVQETSAAEGKAR</sequence>
<evidence type="ECO:0000313" key="2">
    <source>
        <dbReference type="EMBL" id="MBZ0156682.1"/>
    </source>
</evidence>
<feature type="transmembrane region" description="Helical" evidence="1">
    <location>
        <begin position="59"/>
        <end position="91"/>
    </location>
</feature>
<protein>
    <submittedName>
        <fullName evidence="2">Uncharacterized protein</fullName>
    </submittedName>
</protein>
<gene>
    <name evidence="2" type="ORF">K8I29_10810</name>
</gene>
<reference evidence="2" key="2">
    <citation type="submission" date="2021-08" db="EMBL/GenBank/DDBJ databases">
        <authorList>
            <person name="Dalcin Martins P."/>
        </authorList>
    </citation>
    <scope>NUCLEOTIDE SEQUENCE</scope>
    <source>
        <strain evidence="2">MAG_39</strain>
    </source>
</reference>
<dbReference type="Proteomes" id="UP000705867">
    <property type="component" value="Unassembled WGS sequence"/>
</dbReference>
<evidence type="ECO:0000313" key="3">
    <source>
        <dbReference type="Proteomes" id="UP000705867"/>
    </source>
</evidence>
<keyword evidence="1" id="KW-0472">Membrane</keyword>
<dbReference type="AlphaFoldDB" id="A0A953JB38"/>
<evidence type="ECO:0000256" key="1">
    <source>
        <dbReference type="SAM" id="Phobius"/>
    </source>
</evidence>
<accession>A0A953JB38</accession>
<dbReference type="EMBL" id="JAIOIV010000083">
    <property type="protein sequence ID" value="MBZ0156682.1"/>
    <property type="molecule type" value="Genomic_DNA"/>
</dbReference>
<keyword evidence="1" id="KW-0812">Transmembrane</keyword>
<feature type="transmembrane region" description="Helical" evidence="1">
    <location>
        <begin position="21"/>
        <end position="39"/>
    </location>
</feature>
<organism evidence="2 3">
    <name type="scientific">Candidatus Nitrobium versatile</name>
    <dbReference type="NCBI Taxonomy" id="2884831"/>
    <lineage>
        <taxon>Bacteria</taxon>
        <taxon>Pseudomonadati</taxon>
        <taxon>Nitrospirota</taxon>
        <taxon>Nitrospiria</taxon>
        <taxon>Nitrospirales</taxon>
        <taxon>Nitrospiraceae</taxon>
        <taxon>Candidatus Nitrobium</taxon>
    </lineage>
</organism>
<comment type="caution">
    <text evidence="2">The sequence shown here is derived from an EMBL/GenBank/DDBJ whole genome shotgun (WGS) entry which is preliminary data.</text>
</comment>